<dbReference type="KEGG" id="knv:Pan216_57190"/>
<dbReference type="InterPro" id="IPR007825">
    <property type="entry name" value="Major_OMP_Legionella"/>
</dbReference>
<accession>A0A518BCW9</accession>
<evidence type="ECO:0000313" key="4">
    <source>
        <dbReference type="Proteomes" id="UP000317093"/>
    </source>
</evidence>
<gene>
    <name evidence="3" type="ORF">Pan216_57190</name>
</gene>
<dbReference type="OrthoDB" id="238349at2"/>
<sequence precursor="true">MNVRAGAICLSVTLGLMLPRLAWAAGPFVTQGGYSNQPIEVVDDADLVPAPIRTPTSRAPRVTHPAPIPSSTMPSESLREPSLPSSMELPPGHEPMEWTPHTWEESLPMEEPAPIESVMAAPCGCVKGCGCIAAYADLLIMRPTVGNLNFVIDGDLVGTPPQSPVGSVESLQLDWDLGVRGGLAFEAKSGWDIDFNYTYLHTNDSRTVAPSNGRVILPRDANQSLTFAEADQASASAGFDYDVYALSFGKWFDPAPGLSLRFSAGPRFVSVDLGMNVDASPIYVDPFLVAQQSRVRVTNQFSGTGLVADGELHWVLGRVVSVFGRFGGGVFYGQYRNDFSEHWDNHTIYDLTRRVNRSIPMIEAAMGISLRHGHWELIGGYEVVSWIDLFERSDADTLLTSTSNLGLDGAFLRLMFVY</sequence>
<reference evidence="3 4" key="1">
    <citation type="submission" date="2019-02" db="EMBL/GenBank/DDBJ databases">
        <title>Deep-cultivation of Planctomycetes and their phenomic and genomic characterization uncovers novel biology.</title>
        <authorList>
            <person name="Wiegand S."/>
            <person name="Jogler M."/>
            <person name="Boedeker C."/>
            <person name="Pinto D."/>
            <person name="Vollmers J."/>
            <person name="Rivas-Marin E."/>
            <person name="Kohn T."/>
            <person name="Peeters S.H."/>
            <person name="Heuer A."/>
            <person name="Rast P."/>
            <person name="Oberbeckmann S."/>
            <person name="Bunk B."/>
            <person name="Jeske O."/>
            <person name="Meyerdierks A."/>
            <person name="Storesund J.E."/>
            <person name="Kallscheuer N."/>
            <person name="Luecker S."/>
            <person name="Lage O.M."/>
            <person name="Pohl T."/>
            <person name="Merkel B.J."/>
            <person name="Hornburger P."/>
            <person name="Mueller R.-W."/>
            <person name="Bruemmer F."/>
            <person name="Labrenz M."/>
            <person name="Spormann A.M."/>
            <person name="Op den Camp H."/>
            <person name="Overmann J."/>
            <person name="Amann R."/>
            <person name="Jetten M.S.M."/>
            <person name="Mascher T."/>
            <person name="Medema M.H."/>
            <person name="Devos D.P."/>
            <person name="Kaster A.-K."/>
            <person name="Ovreas L."/>
            <person name="Rohde M."/>
            <person name="Galperin M.Y."/>
            <person name="Jogler C."/>
        </authorList>
    </citation>
    <scope>NUCLEOTIDE SEQUENCE [LARGE SCALE GENOMIC DNA]</scope>
    <source>
        <strain evidence="3 4">Pan216</strain>
    </source>
</reference>
<evidence type="ECO:0008006" key="5">
    <source>
        <dbReference type="Google" id="ProtNLM"/>
    </source>
</evidence>
<evidence type="ECO:0000256" key="1">
    <source>
        <dbReference type="SAM" id="MobiDB-lite"/>
    </source>
</evidence>
<name>A0A518BCW9_9BACT</name>
<feature type="compositionally biased region" description="Low complexity" evidence="1">
    <location>
        <begin position="73"/>
        <end position="90"/>
    </location>
</feature>
<dbReference type="Proteomes" id="UP000317093">
    <property type="component" value="Chromosome"/>
</dbReference>
<dbReference type="Pfam" id="PF05150">
    <property type="entry name" value="Legionella_OMP"/>
    <property type="match status" value="1"/>
</dbReference>
<feature type="signal peptide" evidence="2">
    <location>
        <begin position="1"/>
        <end position="24"/>
    </location>
</feature>
<evidence type="ECO:0000256" key="2">
    <source>
        <dbReference type="SAM" id="SignalP"/>
    </source>
</evidence>
<feature type="region of interest" description="Disordered" evidence="1">
    <location>
        <begin position="52"/>
        <end position="92"/>
    </location>
</feature>
<dbReference type="EMBL" id="CP036279">
    <property type="protein sequence ID" value="QDU64826.1"/>
    <property type="molecule type" value="Genomic_DNA"/>
</dbReference>
<dbReference type="AlphaFoldDB" id="A0A518BCW9"/>
<keyword evidence="2" id="KW-0732">Signal</keyword>
<proteinExistence type="predicted"/>
<protein>
    <recommendedName>
        <fullName evidence="5">Outer membrane protein beta-barrel domain-containing protein</fullName>
    </recommendedName>
</protein>
<evidence type="ECO:0000313" key="3">
    <source>
        <dbReference type="EMBL" id="QDU64826.1"/>
    </source>
</evidence>
<keyword evidence="4" id="KW-1185">Reference proteome</keyword>
<organism evidence="3 4">
    <name type="scientific">Kolteria novifilia</name>
    <dbReference type="NCBI Taxonomy" id="2527975"/>
    <lineage>
        <taxon>Bacteria</taxon>
        <taxon>Pseudomonadati</taxon>
        <taxon>Planctomycetota</taxon>
        <taxon>Planctomycetia</taxon>
        <taxon>Kolteriales</taxon>
        <taxon>Kolteriaceae</taxon>
        <taxon>Kolteria</taxon>
    </lineage>
</organism>
<dbReference type="RefSeq" id="WP_145263294.1">
    <property type="nucleotide sequence ID" value="NZ_CP036279.1"/>
</dbReference>
<feature type="chain" id="PRO_5021874923" description="Outer membrane protein beta-barrel domain-containing protein" evidence="2">
    <location>
        <begin position="25"/>
        <end position="418"/>
    </location>
</feature>